<dbReference type="PANTHER" id="PTHR39583">
    <property type="entry name" value="TYPE II SECRETION SYSTEM PROTEIN J-RELATED"/>
    <property type="match status" value="1"/>
</dbReference>
<dbReference type="InterPro" id="IPR051621">
    <property type="entry name" value="T2SS_protein_J"/>
</dbReference>
<evidence type="ECO:0000256" key="9">
    <source>
        <dbReference type="ARBA" id="ARBA00023136"/>
    </source>
</evidence>
<dbReference type="Gene3D" id="2.10.70.20">
    <property type="entry name" value="gspk-gspi-gspj complex like domains"/>
    <property type="match status" value="1"/>
</dbReference>
<keyword evidence="9 11" id="KW-0472">Membrane</keyword>
<dbReference type="SUPFAM" id="SSF54523">
    <property type="entry name" value="Pili subunits"/>
    <property type="match status" value="1"/>
</dbReference>
<dbReference type="Pfam" id="PF11612">
    <property type="entry name" value="T2SSJ"/>
    <property type="match status" value="1"/>
</dbReference>
<dbReference type="NCBIfam" id="TIGR02532">
    <property type="entry name" value="IV_pilin_GFxxxE"/>
    <property type="match status" value="1"/>
</dbReference>
<accession>A0A8I2B108</accession>
<dbReference type="RefSeq" id="WP_207541628.1">
    <property type="nucleotide sequence ID" value="NZ_JAFNAA010000003.1"/>
</dbReference>
<dbReference type="AlphaFoldDB" id="A0A8I2B108"/>
<keyword evidence="6" id="KW-0997">Cell inner membrane</keyword>
<evidence type="ECO:0000256" key="1">
    <source>
        <dbReference type="ARBA" id="ARBA00004377"/>
    </source>
</evidence>
<dbReference type="Gene3D" id="3.10.610.10">
    <property type="entry name" value="GSPII I/J protein-like"/>
    <property type="match status" value="1"/>
</dbReference>
<evidence type="ECO:0000256" key="7">
    <source>
        <dbReference type="ARBA" id="ARBA00022692"/>
    </source>
</evidence>
<dbReference type="Proteomes" id="UP000664658">
    <property type="component" value="Unassembled WGS sequence"/>
</dbReference>
<evidence type="ECO:0000313" key="13">
    <source>
        <dbReference type="Proteomes" id="UP000664658"/>
    </source>
</evidence>
<dbReference type="GO" id="GO:0015627">
    <property type="term" value="C:type II protein secretion system complex"/>
    <property type="evidence" value="ECO:0007669"/>
    <property type="project" value="InterPro"/>
</dbReference>
<evidence type="ECO:0000256" key="5">
    <source>
        <dbReference type="ARBA" id="ARBA00022481"/>
    </source>
</evidence>
<evidence type="ECO:0000256" key="10">
    <source>
        <dbReference type="SAM" id="MobiDB-lite"/>
    </source>
</evidence>
<dbReference type="Pfam" id="PF07963">
    <property type="entry name" value="N_methyl"/>
    <property type="match status" value="1"/>
</dbReference>
<comment type="similarity">
    <text evidence="2">Belongs to the GSP J family.</text>
</comment>
<proteinExistence type="inferred from homology"/>
<evidence type="ECO:0000256" key="3">
    <source>
        <dbReference type="ARBA" id="ARBA00021539"/>
    </source>
</evidence>
<dbReference type="GO" id="GO:0005886">
    <property type="term" value="C:plasma membrane"/>
    <property type="evidence" value="ECO:0007669"/>
    <property type="project" value="UniProtKB-SubCell"/>
</dbReference>
<dbReference type="EMBL" id="JAFNAA010000003">
    <property type="protein sequence ID" value="MBO1107274.1"/>
    <property type="molecule type" value="Genomic_DNA"/>
</dbReference>
<feature type="region of interest" description="Disordered" evidence="10">
    <location>
        <begin position="221"/>
        <end position="240"/>
    </location>
</feature>
<evidence type="ECO:0000256" key="11">
    <source>
        <dbReference type="SAM" id="Phobius"/>
    </source>
</evidence>
<evidence type="ECO:0000256" key="4">
    <source>
        <dbReference type="ARBA" id="ARBA00022475"/>
    </source>
</evidence>
<keyword evidence="8 11" id="KW-1133">Transmembrane helix</keyword>
<feature type="transmembrane region" description="Helical" evidence="11">
    <location>
        <begin position="23"/>
        <end position="48"/>
    </location>
</feature>
<name>A0A8I2B108_PLESH</name>
<keyword evidence="4" id="KW-1003">Cell membrane</keyword>
<dbReference type="InterPro" id="IPR045584">
    <property type="entry name" value="Pilin-like"/>
</dbReference>
<sequence length="240" mass="26565">MTASQQFACCSRRRPPLRRVSQLGFTLLELLVAIAVFALLSLGIYQVVDGVRRADQTSAALTERMNSMQRAMQLLHNDFTQAVARRQRSDELSRTPLLSVGDGLLQSQGDGWLLIRTGVANPQMQLPRGHLQRVAYRLLDGQLQRLSWPFADMPADSEPQIRTLLSEVEGLQLMVYHGGQWQRQWQNPDALPNAVRLRLTVRGWGELERVWLLSAAPILPSDNGAPEGDSNGGSESGGSG</sequence>
<protein>
    <recommendedName>
        <fullName evidence="3">Type II secretion system protein J</fullName>
    </recommendedName>
</protein>
<dbReference type="NCBIfam" id="TIGR01711">
    <property type="entry name" value="gspJ"/>
    <property type="match status" value="1"/>
</dbReference>
<evidence type="ECO:0000256" key="8">
    <source>
        <dbReference type="ARBA" id="ARBA00022989"/>
    </source>
</evidence>
<evidence type="ECO:0000313" key="12">
    <source>
        <dbReference type="EMBL" id="MBO1107274.1"/>
    </source>
</evidence>
<feature type="compositionally biased region" description="Gly residues" evidence="10">
    <location>
        <begin position="230"/>
        <end position="240"/>
    </location>
</feature>
<dbReference type="InterPro" id="IPR010055">
    <property type="entry name" value="T2SS_protein-GspJ"/>
</dbReference>
<dbReference type="PANTHER" id="PTHR39583:SF2">
    <property type="entry name" value="TYPE II SECRETION SYSTEM PROTEIN J"/>
    <property type="match status" value="1"/>
</dbReference>
<organism evidence="12 13">
    <name type="scientific">Plesiomonas shigelloides</name>
    <name type="common">Aeromonas shigelloides</name>
    <dbReference type="NCBI Taxonomy" id="703"/>
    <lineage>
        <taxon>Bacteria</taxon>
        <taxon>Pseudomonadati</taxon>
        <taxon>Pseudomonadota</taxon>
        <taxon>Gammaproteobacteria</taxon>
        <taxon>Enterobacterales</taxon>
        <taxon>Enterobacteriaceae</taxon>
        <taxon>Plesiomonas</taxon>
    </lineage>
</organism>
<dbReference type="GO" id="GO:0015628">
    <property type="term" value="P:protein secretion by the type II secretion system"/>
    <property type="evidence" value="ECO:0007669"/>
    <property type="project" value="InterPro"/>
</dbReference>
<evidence type="ECO:0000256" key="6">
    <source>
        <dbReference type="ARBA" id="ARBA00022519"/>
    </source>
</evidence>
<evidence type="ECO:0000256" key="2">
    <source>
        <dbReference type="ARBA" id="ARBA00011084"/>
    </source>
</evidence>
<dbReference type="InterPro" id="IPR012902">
    <property type="entry name" value="N_methyl_site"/>
</dbReference>
<keyword evidence="7 11" id="KW-0812">Transmembrane</keyword>
<keyword evidence="5" id="KW-0488">Methylation</keyword>
<reference evidence="12" key="1">
    <citation type="submission" date="2021-03" db="EMBL/GenBank/DDBJ databases">
        <title>Plesiomonas shigelloides zfcc0051, isolated from zebrafish feces.</title>
        <authorList>
            <person name="Vanderhoek Z."/>
            <person name="Gaulke C."/>
        </authorList>
    </citation>
    <scope>NUCLEOTIDE SEQUENCE</scope>
    <source>
        <strain evidence="12">Zfcc0051</strain>
    </source>
</reference>
<gene>
    <name evidence="12" type="primary">gspJ</name>
    <name evidence="12" type="ORF">J2R62_03405</name>
</gene>
<comment type="caution">
    <text evidence="12">The sequence shown here is derived from an EMBL/GenBank/DDBJ whole genome shotgun (WGS) entry which is preliminary data.</text>
</comment>
<comment type="subcellular location">
    <subcellularLocation>
        <location evidence="1">Cell inner membrane</location>
        <topology evidence="1">Single-pass membrane protein</topology>
    </subcellularLocation>
</comment>